<feature type="domain" description="EF-hand" evidence="7">
    <location>
        <begin position="764"/>
        <end position="799"/>
    </location>
</feature>
<dbReference type="Gene3D" id="1.10.418.10">
    <property type="entry name" value="Calponin-like domain"/>
    <property type="match status" value="2"/>
</dbReference>
<dbReference type="GO" id="GO:0042995">
    <property type="term" value="C:cell projection"/>
    <property type="evidence" value="ECO:0000318"/>
    <property type="project" value="GO_Central"/>
</dbReference>
<dbReference type="GO" id="GO:0070685">
    <property type="term" value="C:macropinocytic cup"/>
    <property type="evidence" value="ECO:0007669"/>
    <property type="project" value="EnsemblProtists"/>
</dbReference>
<protein>
    <submittedName>
        <fullName evidence="8">Uncharacterized protein</fullName>
    </submittedName>
</protein>
<dbReference type="InterPro" id="IPR001589">
    <property type="entry name" value="Actinin_actin-bd_CS"/>
</dbReference>
<dbReference type="PANTHER" id="PTHR11915">
    <property type="entry name" value="SPECTRIN/FILAMIN RELATED CYTOSKELETAL PROTEIN"/>
    <property type="match status" value="1"/>
</dbReference>
<dbReference type="SUPFAM" id="SSF47576">
    <property type="entry name" value="Calponin-homology domain, CH-domain"/>
    <property type="match status" value="1"/>
</dbReference>
<dbReference type="Gene3D" id="1.20.58.60">
    <property type="match status" value="3"/>
</dbReference>
<dbReference type="eggNOG" id="KOG0035">
    <property type="taxonomic scope" value="Eukaryota"/>
</dbReference>
<dbReference type="Pfam" id="PF08726">
    <property type="entry name" value="EFhand_Ca_insen"/>
    <property type="match status" value="1"/>
</dbReference>
<dbReference type="GO" id="GO:0051015">
    <property type="term" value="F:actin filament binding"/>
    <property type="evidence" value="ECO:0000318"/>
    <property type="project" value="GO_Central"/>
</dbReference>
<evidence type="ECO:0000313" key="8">
    <source>
        <dbReference type="EMBL" id="EGC35011.1"/>
    </source>
</evidence>
<dbReference type="GO" id="GO:0031143">
    <property type="term" value="C:pseudopodium"/>
    <property type="evidence" value="ECO:0007669"/>
    <property type="project" value="EnsemblProtists"/>
</dbReference>
<dbReference type="GO" id="GO:0051764">
    <property type="term" value="P:actin crosslink formation"/>
    <property type="evidence" value="ECO:0007669"/>
    <property type="project" value="EnsemblProtists"/>
</dbReference>
<dbReference type="KEGG" id="dpp:DICPUDRAFT_47922"/>
<dbReference type="InterPro" id="IPR002017">
    <property type="entry name" value="Spectrin_repeat"/>
</dbReference>
<dbReference type="CDD" id="cd21214">
    <property type="entry name" value="CH_ACTN_rpt1"/>
    <property type="match status" value="1"/>
</dbReference>
<dbReference type="GO" id="GO:0030036">
    <property type="term" value="P:actin cytoskeleton organization"/>
    <property type="evidence" value="ECO:0000318"/>
    <property type="project" value="GO_Central"/>
</dbReference>
<dbReference type="InParanoid" id="F0ZLZ7"/>
<dbReference type="InterPro" id="IPR011992">
    <property type="entry name" value="EF-hand-dom_pair"/>
</dbReference>
<dbReference type="OrthoDB" id="10017054at2759"/>
<dbReference type="GO" id="GO:0031012">
    <property type="term" value="C:extracellular matrix"/>
    <property type="evidence" value="ECO:0007669"/>
    <property type="project" value="EnsemblProtists"/>
</dbReference>
<evidence type="ECO:0000256" key="5">
    <source>
        <dbReference type="ARBA" id="ARBA00023203"/>
    </source>
</evidence>
<dbReference type="InterPro" id="IPR001715">
    <property type="entry name" value="CH_dom"/>
</dbReference>
<dbReference type="PROSITE" id="PS00019">
    <property type="entry name" value="ACTININ_1"/>
    <property type="match status" value="1"/>
</dbReference>
<evidence type="ECO:0000259" key="6">
    <source>
        <dbReference type="PROSITE" id="PS50021"/>
    </source>
</evidence>
<keyword evidence="4" id="KW-0106">Calcium</keyword>
<dbReference type="EMBL" id="GL871074">
    <property type="protein sequence ID" value="EGC35011.1"/>
    <property type="molecule type" value="Genomic_DNA"/>
</dbReference>
<dbReference type="GO" id="GO:0051017">
    <property type="term" value="P:actin filament bundle assembly"/>
    <property type="evidence" value="ECO:0007669"/>
    <property type="project" value="EnsemblProtists"/>
</dbReference>
<dbReference type="OMA" id="IMILVDP"/>
<keyword evidence="3" id="KW-0677">Repeat</keyword>
<dbReference type="RefSeq" id="XP_003288439.1">
    <property type="nucleotide sequence ID" value="XM_003288391.1"/>
</dbReference>
<dbReference type="FunFam" id="1.10.238.10:FF:000178">
    <property type="entry name" value="Calmodulin-2 A"/>
    <property type="match status" value="1"/>
</dbReference>
<dbReference type="Pfam" id="PF00307">
    <property type="entry name" value="CH"/>
    <property type="match status" value="2"/>
</dbReference>
<dbReference type="PROSITE" id="PS50021">
    <property type="entry name" value="CH"/>
    <property type="match status" value="2"/>
</dbReference>
<dbReference type="GO" id="GO:0005509">
    <property type="term" value="F:calcium ion binding"/>
    <property type="evidence" value="ECO:0007669"/>
    <property type="project" value="EnsemblProtists"/>
</dbReference>
<dbReference type="SMART" id="SM00150">
    <property type="entry name" value="SPEC"/>
    <property type="match status" value="4"/>
</dbReference>
<accession>F0ZLZ7</accession>
<reference evidence="9" key="1">
    <citation type="journal article" date="2011" name="Genome Biol.">
        <title>Comparative genomics of the social amoebae Dictyostelium discoideum and Dictyostelium purpureum.</title>
        <authorList>
            <consortium name="US DOE Joint Genome Institute (JGI-PGF)"/>
            <person name="Sucgang R."/>
            <person name="Kuo A."/>
            <person name="Tian X."/>
            <person name="Salerno W."/>
            <person name="Parikh A."/>
            <person name="Feasley C.L."/>
            <person name="Dalin E."/>
            <person name="Tu H."/>
            <person name="Huang E."/>
            <person name="Barry K."/>
            <person name="Lindquist E."/>
            <person name="Shapiro H."/>
            <person name="Bruce D."/>
            <person name="Schmutz J."/>
            <person name="Salamov A."/>
            <person name="Fey P."/>
            <person name="Gaudet P."/>
            <person name="Anjard C."/>
            <person name="Babu M.M."/>
            <person name="Basu S."/>
            <person name="Bushmanova Y."/>
            <person name="van der Wel H."/>
            <person name="Katoh-Kurasawa M."/>
            <person name="Dinh C."/>
            <person name="Coutinho P.M."/>
            <person name="Saito T."/>
            <person name="Elias M."/>
            <person name="Schaap P."/>
            <person name="Kay R.R."/>
            <person name="Henrissat B."/>
            <person name="Eichinger L."/>
            <person name="Rivero F."/>
            <person name="Putnam N.H."/>
            <person name="West C.M."/>
            <person name="Loomis W.F."/>
            <person name="Chisholm R.L."/>
            <person name="Shaulsky G."/>
            <person name="Strassmann J.E."/>
            <person name="Queller D.C."/>
            <person name="Kuspa A."/>
            <person name="Grigoriev I.V."/>
        </authorList>
    </citation>
    <scope>NUCLEOTIDE SEQUENCE [LARGE SCALE GENOMIC DNA]</scope>
    <source>
        <strain evidence="9">QSDP1</strain>
    </source>
</reference>
<dbReference type="GO" id="GO:0005200">
    <property type="term" value="F:structural constituent of cytoskeleton"/>
    <property type="evidence" value="ECO:0007669"/>
    <property type="project" value="EnsemblProtists"/>
</dbReference>
<dbReference type="InterPro" id="IPR014837">
    <property type="entry name" value="EF-hand_Ca_insen"/>
</dbReference>
<evidence type="ECO:0000256" key="3">
    <source>
        <dbReference type="ARBA" id="ARBA00022737"/>
    </source>
</evidence>
<organism evidence="8 9">
    <name type="scientific">Dictyostelium purpureum</name>
    <name type="common">Slime mold</name>
    <dbReference type="NCBI Taxonomy" id="5786"/>
    <lineage>
        <taxon>Eukaryota</taxon>
        <taxon>Amoebozoa</taxon>
        <taxon>Evosea</taxon>
        <taxon>Eumycetozoa</taxon>
        <taxon>Dictyostelia</taxon>
        <taxon>Dictyosteliales</taxon>
        <taxon>Dictyosteliaceae</taxon>
        <taxon>Dictyostelium</taxon>
    </lineage>
</organism>
<keyword evidence="9" id="KW-1185">Reference proteome</keyword>
<dbReference type="PROSITE" id="PS00020">
    <property type="entry name" value="ACTININ_2"/>
    <property type="match status" value="1"/>
</dbReference>
<keyword evidence="2" id="KW-0479">Metal-binding</keyword>
<dbReference type="GO" id="GO:0006909">
    <property type="term" value="P:phagocytosis"/>
    <property type="evidence" value="ECO:0007669"/>
    <property type="project" value="EnsemblProtists"/>
</dbReference>
<feature type="domain" description="Calponin-homology (CH)" evidence="6">
    <location>
        <begin position="136"/>
        <end position="242"/>
    </location>
</feature>
<feature type="domain" description="Calponin-homology (CH)" evidence="6">
    <location>
        <begin position="22"/>
        <end position="127"/>
    </location>
</feature>
<dbReference type="SMART" id="SM00033">
    <property type="entry name" value="CH"/>
    <property type="match status" value="2"/>
</dbReference>
<dbReference type="SUPFAM" id="SSF47473">
    <property type="entry name" value="EF-hand"/>
    <property type="match status" value="1"/>
</dbReference>
<evidence type="ECO:0000313" key="9">
    <source>
        <dbReference type="Proteomes" id="UP000001064"/>
    </source>
</evidence>
<dbReference type="GO" id="GO:0005829">
    <property type="term" value="C:cytosol"/>
    <property type="evidence" value="ECO:0007669"/>
    <property type="project" value="EnsemblProtists"/>
</dbReference>
<dbReference type="SMART" id="SM00054">
    <property type="entry name" value="EFh"/>
    <property type="match status" value="2"/>
</dbReference>
<dbReference type="Proteomes" id="UP000001064">
    <property type="component" value="Unassembled WGS sequence"/>
</dbReference>
<dbReference type="GO" id="GO:0005884">
    <property type="term" value="C:actin filament"/>
    <property type="evidence" value="ECO:0007669"/>
    <property type="project" value="EnsemblProtists"/>
</dbReference>
<dbReference type="CDD" id="cd00176">
    <property type="entry name" value="SPEC"/>
    <property type="match status" value="3"/>
</dbReference>
<dbReference type="InterPro" id="IPR036872">
    <property type="entry name" value="CH_dom_sf"/>
</dbReference>
<evidence type="ECO:0000259" key="7">
    <source>
        <dbReference type="PROSITE" id="PS50222"/>
    </source>
</evidence>
<name>F0ZLZ7_DICPU</name>
<dbReference type="FunFam" id="1.10.418.10:FF:000036">
    <property type="entry name" value="Actinin alpha 1"/>
    <property type="match status" value="1"/>
</dbReference>
<dbReference type="Pfam" id="PF13499">
    <property type="entry name" value="EF-hand_7"/>
    <property type="match status" value="1"/>
</dbReference>
<dbReference type="PROSITE" id="PS50222">
    <property type="entry name" value="EF_HAND_2"/>
    <property type="match status" value="2"/>
</dbReference>
<dbReference type="CDD" id="cd00051">
    <property type="entry name" value="EFh"/>
    <property type="match status" value="1"/>
</dbReference>
<sequence>MSEETATVSGNDKQLLNKAWEITQKKTFTAWCNSHLRKLGSNIEQIDSDFTDGIKLAQLLEVISNDPVFKVNKTPKLRIHSIQNVGLCLKHIEAHGVKLIGIGAEELVDKNLKMTLGMIWTIILRFAIQDISIEELSAKEALLLWCQRKTEGYERVKVGNFHTSFQDGLAFCALIHKHRPDLIDYDSLNKDDKAGNLQLAFDIAEKELDIPKMLDVSDMLDVPKPDERSVMTYVAQYYHHFSASRKAETAGKQVGKVLDTFMLLEQTKSDYVKRATELVEWINAKVQHLEGRDFGESIESVQQHIASLKAYKNGEKPPKGQEVLELEAIFNSLQTKLRLIKREPFVPPQGLSPSEIDQLWTHLDKTEQEHQDALRNELKRQKKIAVLLQKYNRILKKLENWSNSKSSYLSSTDFGDSITAVQAKLKNLEAFDGEYQSLEAQSTSDLDSILAQLAELNYSGVGQLTERKDTFFNGQWQGVKQSSETYKNSLLAELEKLQKIEDSLVEFAKRAAQLNVWIESADDTVFDPISVDSIDAVNETQAKFDAFLQDQANQFAELEALAQLTQQLRDLGRSENDYSVISYDDLSAKWNSLLAGIEQRKAELATELSTQTNNDALCQAFAEKANVVSEYVSENLEKLSQNASDPQEQLNNIRAIIADQSEKKSLLDDLIATATQLEEAQVTENKHTQHTLDSVKLKWEKLTTAAKKQEQVFEGEILSKQVSGVSAEELSEFKACYSHFDKDNDNKLNRLEFGSCLKSLGEDLTEDQLSAVITKIDADNSGFISFEEFVEYMVSSRKGSDNAESIKAAFKVMAEDKDFITEAQIRQSISDAKQVEYLLANMPRTEQGFDYNSFAETLYK</sequence>
<dbReference type="Gene3D" id="1.10.238.10">
    <property type="entry name" value="EF-hand"/>
    <property type="match status" value="2"/>
</dbReference>
<dbReference type="VEuPathDB" id="AmoebaDB:DICPUDRAFT_47922"/>
<dbReference type="GO" id="GO:0009267">
    <property type="term" value="P:cellular response to starvation"/>
    <property type="evidence" value="ECO:0007669"/>
    <property type="project" value="EnsemblProtists"/>
</dbReference>
<dbReference type="AlphaFoldDB" id="F0ZLZ7"/>
<dbReference type="InterPro" id="IPR018247">
    <property type="entry name" value="EF_Hand_1_Ca_BS"/>
</dbReference>
<dbReference type="GO" id="GO:0006972">
    <property type="term" value="P:hyperosmotic response"/>
    <property type="evidence" value="ECO:0007669"/>
    <property type="project" value="EnsemblProtists"/>
</dbReference>
<feature type="domain" description="EF-hand" evidence="7">
    <location>
        <begin position="728"/>
        <end position="763"/>
    </location>
</feature>
<dbReference type="SMART" id="SM01184">
    <property type="entry name" value="efhand_Ca_insen"/>
    <property type="match status" value="1"/>
</dbReference>
<dbReference type="GeneID" id="10501872"/>
<dbReference type="InterPro" id="IPR002048">
    <property type="entry name" value="EF_hand_dom"/>
</dbReference>
<dbReference type="GO" id="GO:0030674">
    <property type="term" value="F:protein-macromolecule adaptor activity"/>
    <property type="evidence" value="ECO:0007669"/>
    <property type="project" value="EnsemblProtists"/>
</dbReference>
<dbReference type="STRING" id="5786.F0ZLZ7"/>
<evidence type="ECO:0000256" key="4">
    <source>
        <dbReference type="ARBA" id="ARBA00022837"/>
    </source>
</evidence>
<dbReference type="GO" id="GO:0031252">
    <property type="term" value="C:cell leading edge"/>
    <property type="evidence" value="ECO:0007669"/>
    <property type="project" value="EnsemblProtists"/>
</dbReference>
<dbReference type="FunFam" id="1.10.418.10:FF:000001">
    <property type="entry name" value="Actinin alpha 1"/>
    <property type="match status" value="1"/>
</dbReference>
<dbReference type="GO" id="GO:0030864">
    <property type="term" value="C:cortical actin cytoskeleton"/>
    <property type="evidence" value="ECO:0000318"/>
    <property type="project" value="GO_Central"/>
</dbReference>
<dbReference type="PROSITE" id="PS00018">
    <property type="entry name" value="EF_HAND_1"/>
    <property type="match status" value="2"/>
</dbReference>
<evidence type="ECO:0000256" key="1">
    <source>
        <dbReference type="ARBA" id="ARBA00010255"/>
    </source>
</evidence>
<gene>
    <name evidence="8" type="ORF">DICPUDRAFT_47922</name>
</gene>
<keyword evidence="5" id="KW-0009">Actin-binding</keyword>
<comment type="similarity">
    <text evidence="1">Belongs to the alpha-actinin family.</text>
</comment>
<dbReference type="SUPFAM" id="SSF46966">
    <property type="entry name" value="Spectrin repeat"/>
    <property type="match status" value="4"/>
</dbReference>
<dbReference type="GO" id="GO:0048870">
    <property type="term" value="P:cell motility"/>
    <property type="evidence" value="ECO:0007669"/>
    <property type="project" value="EnsemblProtists"/>
</dbReference>
<dbReference type="FunCoup" id="F0ZLZ7">
    <property type="interactions" value="39"/>
</dbReference>
<dbReference type="Pfam" id="PF00435">
    <property type="entry name" value="Spectrin"/>
    <property type="match status" value="3"/>
</dbReference>
<evidence type="ECO:0000256" key="2">
    <source>
        <dbReference type="ARBA" id="ARBA00022723"/>
    </source>
</evidence>
<dbReference type="GO" id="GO:0030587">
    <property type="term" value="P:sorocarp development"/>
    <property type="evidence" value="ECO:0007669"/>
    <property type="project" value="EnsemblProtists"/>
</dbReference>
<dbReference type="CDD" id="cd21216">
    <property type="entry name" value="CH_ACTN_rpt2"/>
    <property type="match status" value="1"/>
</dbReference>
<proteinExistence type="inferred from homology"/>
<dbReference type="InterPro" id="IPR018159">
    <property type="entry name" value="Spectrin/alpha-actinin"/>
</dbReference>